<dbReference type="OrthoDB" id="423313at2759"/>
<gene>
    <name evidence="1" type="ORF">JKF63_04117</name>
</gene>
<dbReference type="KEGG" id="phet:94290187"/>
<dbReference type="Proteomes" id="UP000674318">
    <property type="component" value="Unassembled WGS sequence"/>
</dbReference>
<evidence type="ECO:0000313" key="1">
    <source>
        <dbReference type="EMBL" id="KAG5501847.1"/>
    </source>
</evidence>
<protein>
    <submittedName>
        <fullName evidence="1">Uncharacterized protein</fullName>
    </submittedName>
</protein>
<dbReference type="EMBL" id="JAFJZO010000026">
    <property type="protein sequence ID" value="KAG5501847.1"/>
    <property type="molecule type" value="Genomic_DNA"/>
</dbReference>
<comment type="caution">
    <text evidence="1">The sequence shown here is derived from an EMBL/GenBank/DDBJ whole genome shotgun (WGS) entry which is preliminary data.</text>
</comment>
<dbReference type="Gene3D" id="3.40.30.10">
    <property type="entry name" value="Glutaredoxin"/>
    <property type="match status" value="1"/>
</dbReference>
<accession>A0A836L9L0</accession>
<dbReference type="AlphaFoldDB" id="A0A836L9L0"/>
<dbReference type="InterPro" id="IPR036249">
    <property type="entry name" value="Thioredoxin-like_sf"/>
</dbReference>
<name>A0A836L9L0_9TRYP</name>
<dbReference type="GeneID" id="94290187"/>
<evidence type="ECO:0000313" key="2">
    <source>
        <dbReference type="Proteomes" id="UP000674318"/>
    </source>
</evidence>
<organism evidence="1 2">
    <name type="scientific">Porcisia hertigi</name>
    <dbReference type="NCBI Taxonomy" id="2761500"/>
    <lineage>
        <taxon>Eukaryota</taxon>
        <taxon>Discoba</taxon>
        <taxon>Euglenozoa</taxon>
        <taxon>Kinetoplastea</taxon>
        <taxon>Metakinetoplastina</taxon>
        <taxon>Trypanosomatida</taxon>
        <taxon>Trypanosomatidae</taxon>
        <taxon>Leishmaniinae</taxon>
        <taxon>Porcisia</taxon>
    </lineage>
</organism>
<dbReference type="RefSeq" id="XP_067756294.1">
    <property type="nucleotide sequence ID" value="XM_067900110.1"/>
</dbReference>
<dbReference type="SUPFAM" id="SSF52833">
    <property type="entry name" value="Thioredoxin-like"/>
    <property type="match status" value="1"/>
</dbReference>
<reference evidence="1 2" key="1">
    <citation type="submission" date="2021-02" db="EMBL/GenBank/DDBJ databases">
        <title>Porcisia hertigi Genome sequencing and assembly.</title>
        <authorList>
            <person name="Almutairi H."/>
            <person name="Gatherer D."/>
        </authorList>
    </citation>
    <scope>NUCLEOTIDE SEQUENCE [LARGE SCALE GENOMIC DNA]</scope>
    <source>
        <strain evidence="1 2">C119</strain>
    </source>
</reference>
<sequence>MSPPSFRRADGRFRPFLSSSLDEYLKRYWAIVFTVSSKAIETGHMRHYVSWYATRLKVVELDHHLHAMSLREQLITKAGTPALPLLFVNQKVVGTIADVRSYEERRLLKDIVQFGFQWKTGAAVGCAPQQLHTLPSPYNDTELFRGRYRGSPVARPVVQLPQLHPHRPQED</sequence>
<proteinExistence type="predicted"/>
<keyword evidence="2" id="KW-1185">Reference proteome</keyword>